<dbReference type="Proteomes" id="UP000502706">
    <property type="component" value="Chromosome"/>
</dbReference>
<keyword evidence="2" id="KW-1003">Cell membrane</keyword>
<organism evidence="7 8">
    <name type="scientific">Rubrobacter marinus</name>
    <dbReference type="NCBI Taxonomy" id="2653852"/>
    <lineage>
        <taxon>Bacteria</taxon>
        <taxon>Bacillati</taxon>
        <taxon>Actinomycetota</taxon>
        <taxon>Rubrobacteria</taxon>
        <taxon>Rubrobacterales</taxon>
        <taxon>Rubrobacteraceae</taxon>
        <taxon>Rubrobacter</taxon>
    </lineage>
</organism>
<feature type="transmembrane region" description="Helical" evidence="6">
    <location>
        <begin position="167"/>
        <end position="186"/>
    </location>
</feature>
<evidence type="ECO:0000256" key="1">
    <source>
        <dbReference type="ARBA" id="ARBA00004651"/>
    </source>
</evidence>
<sequence>MGRSRSRWSCSWPWSCPSSTSSSAPLQSLKRNLVLALGLSVAVYLAIAVLSDLGELVEAFRRFDWLLAPVILGLVALSYAGRFVRWAYYLRVLGISLPLGQNAAIFAAGLSMTVSPGKLGEVLKSVFMRRAAGTPVARSAPAVVAERVTDGTGMILWGLLGALTFDFGLQALIAFSIAMVGAVAVFRSKKLSLLAERVMSRLPLLKRLAPHLSEFHGPPTSFWGCARSSSRRSSRFSRGGLRS</sequence>
<evidence type="ECO:0008006" key="9">
    <source>
        <dbReference type="Google" id="ProtNLM"/>
    </source>
</evidence>
<dbReference type="PANTHER" id="PTHR40277:SF1">
    <property type="entry name" value="BLL5419 PROTEIN"/>
    <property type="match status" value="1"/>
</dbReference>
<dbReference type="InterPro" id="IPR022791">
    <property type="entry name" value="L-PG_synthase/AglD"/>
</dbReference>
<evidence type="ECO:0000313" key="7">
    <source>
        <dbReference type="EMBL" id="QIN78273.1"/>
    </source>
</evidence>
<accession>A0A6G8PVR1</accession>
<feature type="transmembrane region" description="Helical" evidence="6">
    <location>
        <begin position="63"/>
        <end position="81"/>
    </location>
</feature>
<feature type="transmembrane region" description="Helical" evidence="6">
    <location>
        <begin position="33"/>
        <end position="51"/>
    </location>
</feature>
<name>A0A6G8PVR1_9ACTN</name>
<gene>
    <name evidence="7" type="ORF">GBA65_06840</name>
</gene>
<dbReference type="KEGG" id="rmar:GBA65_06840"/>
<dbReference type="AlphaFoldDB" id="A0A6G8PVR1"/>
<evidence type="ECO:0000256" key="6">
    <source>
        <dbReference type="SAM" id="Phobius"/>
    </source>
</evidence>
<feature type="transmembrane region" description="Helical" evidence="6">
    <location>
        <begin position="88"/>
        <end position="110"/>
    </location>
</feature>
<evidence type="ECO:0000256" key="3">
    <source>
        <dbReference type="ARBA" id="ARBA00022692"/>
    </source>
</evidence>
<proteinExistence type="predicted"/>
<dbReference type="EMBL" id="CP045121">
    <property type="protein sequence ID" value="QIN78273.1"/>
    <property type="molecule type" value="Genomic_DNA"/>
</dbReference>
<evidence type="ECO:0000256" key="5">
    <source>
        <dbReference type="ARBA" id="ARBA00023136"/>
    </source>
</evidence>
<evidence type="ECO:0000313" key="8">
    <source>
        <dbReference type="Proteomes" id="UP000502706"/>
    </source>
</evidence>
<keyword evidence="3 6" id="KW-0812">Transmembrane</keyword>
<keyword evidence="4 6" id="KW-1133">Transmembrane helix</keyword>
<comment type="subcellular location">
    <subcellularLocation>
        <location evidence="1">Cell membrane</location>
        <topology evidence="1">Multi-pass membrane protein</topology>
    </subcellularLocation>
</comment>
<protein>
    <recommendedName>
        <fullName evidence="9">Flippase-like domain-containing protein</fullName>
    </recommendedName>
</protein>
<evidence type="ECO:0000256" key="4">
    <source>
        <dbReference type="ARBA" id="ARBA00022989"/>
    </source>
</evidence>
<dbReference type="PANTHER" id="PTHR40277">
    <property type="entry name" value="BLL5419 PROTEIN"/>
    <property type="match status" value="1"/>
</dbReference>
<dbReference type="Pfam" id="PF03706">
    <property type="entry name" value="LPG_synthase_TM"/>
    <property type="match status" value="1"/>
</dbReference>
<reference evidence="7 8" key="1">
    <citation type="submission" date="2019-10" db="EMBL/GenBank/DDBJ databases">
        <title>Rubrobacter sp nov SCSIO 52915 isolated from a deep-sea sediment in the South China Sea.</title>
        <authorList>
            <person name="Chen R.W."/>
        </authorList>
    </citation>
    <scope>NUCLEOTIDE SEQUENCE [LARGE SCALE GENOMIC DNA]</scope>
    <source>
        <strain evidence="7 8">SCSIO 52915</strain>
    </source>
</reference>
<keyword evidence="8" id="KW-1185">Reference proteome</keyword>
<dbReference type="GO" id="GO:0005886">
    <property type="term" value="C:plasma membrane"/>
    <property type="evidence" value="ECO:0007669"/>
    <property type="project" value="UniProtKB-SubCell"/>
</dbReference>
<evidence type="ECO:0000256" key="2">
    <source>
        <dbReference type="ARBA" id="ARBA00022475"/>
    </source>
</evidence>
<keyword evidence="5 6" id="KW-0472">Membrane</keyword>